<keyword evidence="2" id="KW-1185">Reference proteome</keyword>
<reference evidence="2" key="2">
    <citation type="submission" date="2015-01" db="EMBL/GenBank/DDBJ databases">
        <title>Evolutionary Origins and Diversification of the Mycorrhizal Mutualists.</title>
        <authorList>
            <consortium name="DOE Joint Genome Institute"/>
            <consortium name="Mycorrhizal Genomics Consortium"/>
            <person name="Kohler A."/>
            <person name="Kuo A."/>
            <person name="Nagy L.G."/>
            <person name="Floudas D."/>
            <person name="Copeland A."/>
            <person name="Barry K.W."/>
            <person name="Cichocki N."/>
            <person name="Veneault-Fourrey C."/>
            <person name="LaButti K."/>
            <person name="Lindquist E.A."/>
            <person name="Lipzen A."/>
            <person name="Lundell T."/>
            <person name="Morin E."/>
            <person name="Murat C."/>
            <person name="Riley R."/>
            <person name="Ohm R."/>
            <person name="Sun H."/>
            <person name="Tunlid A."/>
            <person name="Henrissat B."/>
            <person name="Grigoriev I.V."/>
            <person name="Hibbett D.S."/>
            <person name="Martin F."/>
        </authorList>
    </citation>
    <scope>NUCLEOTIDE SEQUENCE [LARGE SCALE GENOMIC DNA]</scope>
    <source>
        <strain evidence="2">MUT 4182</strain>
    </source>
</reference>
<dbReference type="Proteomes" id="UP000054248">
    <property type="component" value="Unassembled WGS sequence"/>
</dbReference>
<dbReference type="AlphaFoldDB" id="A0A0C3L9L1"/>
<dbReference type="EMBL" id="KN822970">
    <property type="protein sequence ID" value="KIO30598.1"/>
    <property type="molecule type" value="Genomic_DNA"/>
</dbReference>
<sequence>MSKAIRHQVKTDFGGVLTHPLSGENDSTLREIDGEIDLMAKTLGRLLTGLRASLTVPIIQRKKERNILVGRLKDVALENIPVRWDSGALVGLRSLKIKGNLGYSPTESEVVRLLEANPGLEKMEIEDVTVTEDFGDSVGLSRIFKKRRRVIMSNMQELRLFSLPFELVRVILGTVEIPSIRHLDLKCLFDGHPASQLLGPHIKHLVPPIIQGSTGAELAELTFREESVGLAALNIKGLGVIDAEVERALAELIGPSGTFIRATRPPFWGHRSSSPYVGFVVLVGSPGRGAVDTPKVIGIIFMQYEPGRFDQNLLAAIHKSPMAKPKALSKVYEGVT</sequence>
<name>A0A0C3L9L1_9AGAM</name>
<gene>
    <name evidence="1" type="ORF">M407DRAFT_5528</name>
</gene>
<organism evidence="1 2">
    <name type="scientific">Tulasnella calospora MUT 4182</name>
    <dbReference type="NCBI Taxonomy" id="1051891"/>
    <lineage>
        <taxon>Eukaryota</taxon>
        <taxon>Fungi</taxon>
        <taxon>Dikarya</taxon>
        <taxon>Basidiomycota</taxon>
        <taxon>Agaricomycotina</taxon>
        <taxon>Agaricomycetes</taxon>
        <taxon>Cantharellales</taxon>
        <taxon>Tulasnellaceae</taxon>
        <taxon>Tulasnella</taxon>
    </lineage>
</organism>
<dbReference type="HOGENOM" id="CLU_826889_0_0_1"/>
<proteinExistence type="predicted"/>
<accession>A0A0C3L9L1</accession>
<reference evidence="1 2" key="1">
    <citation type="submission" date="2014-04" db="EMBL/GenBank/DDBJ databases">
        <authorList>
            <consortium name="DOE Joint Genome Institute"/>
            <person name="Kuo A."/>
            <person name="Girlanda M."/>
            <person name="Perotto S."/>
            <person name="Kohler A."/>
            <person name="Nagy L.G."/>
            <person name="Floudas D."/>
            <person name="Copeland A."/>
            <person name="Barry K.W."/>
            <person name="Cichocki N."/>
            <person name="Veneault-Fourrey C."/>
            <person name="LaButti K."/>
            <person name="Lindquist E.A."/>
            <person name="Lipzen A."/>
            <person name="Lundell T."/>
            <person name="Morin E."/>
            <person name="Murat C."/>
            <person name="Sun H."/>
            <person name="Tunlid A."/>
            <person name="Henrissat B."/>
            <person name="Grigoriev I.V."/>
            <person name="Hibbett D.S."/>
            <person name="Martin F."/>
            <person name="Nordberg H.P."/>
            <person name="Cantor M.N."/>
            <person name="Hua S.X."/>
        </authorList>
    </citation>
    <scope>NUCLEOTIDE SEQUENCE [LARGE SCALE GENOMIC DNA]</scope>
    <source>
        <strain evidence="1 2">MUT 4182</strain>
    </source>
</reference>
<evidence type="ECO:0000313" key="2">
    <source>
        <dbReference type="Proteomes" id="UP000054248"/>
    </source>
</evidence>
<evidence type="ECO:0000313" key="1">
    <source>
        <dbReference type="EMBL" id="KIO30598.1"/>
    </source>
</evidence>
<protein>
    <submittedName>
        <fullName evidence="1">Uncharacterized protein</fullName>
    </submittedName>
</protein>